<protein>
    <submittedName>
        <fullName evidence="2">Dynein regulatory complex protein 10</fullName>
    </submittedName>
</protein>
<name>A0A1I7YZV0_9BILA</name>
<sequence length="179" mass="20580">MTTYEEVVDFIDRVQELERFLGIPPEGDEVRGDEVDVIGIKKLLQEHGMGFALREPVEKLRNLNNVIHSTEDDCSIEDKLALIEMQSGMVAKWCEQLKEVAEMTDNLVDRKSFAVTDDQKAQLEIITAEMEVAKIKAEKRRQDVKSFQRELVVILSHVSERVAKLEEDVRVLQPVEEEE</sequence>
<dbReference type="Proteomes" id="UP000095287">
    <property type="component" value="Unplaced"/>
</dbReference>
<evidence type="ECO:0000313" key="1">
    <source>
        <dbReference type="Proteomes" id="UP000095287"/>
    </source>
</evidence>
<keyword evidence="1" id="KW-1185">Reference proteome</keyword>
<reference evidence="2" key="1">
    <citation type="submission" date="2016-11" db="UniProtKB">
        <authorList>
            <consortium name="WormBaseParasite"/>
        </authorList>
    </citation>
    <scope>IDENTIFICATION</scope>
</reference>
<evidence type="ECO:0000313" key="2">
    <source>
        <dbReference type="WBParaSite" id="L893_g21359.t1"/>
    </source>
</evidence>
<dbReference type="WBParaSite" id="L893_g21359.t1">
    <property type="protein sequence ID" value="L893_g21359.t1"/>
    <property type="gene ID" value="L893_g21359"/>
</dbReference>
<accession>A0A1I7YZV0</accession>
<organism evidence="1 2">
    <name type="scientific">Steinernema glaseri</name>
    <dbReference type="NCBI Taxonomy" id="37863"/>
    <lineage>
        <taxon>Eukaryota</taxon>
        <taxon>Metazoa</taxon>
        <taxon>Ecdysozoa</taxon>
        <taxon>Nematoda</taxon>
        <taxon>Chromadorea</taxon>
        <taxon>Rhabditida</taxon>
        <taxon>Tylenchina</taxon>
        <taxon>Panagrolaimomorpha</taxon>
        <taxon>Strongyloidoidea</taxon>
        <taxon>Steinernematidae</taxon>
        <taxon>Steinernema</taxon>
    </lineage>
</organism>
<proteinExistence type="predicted"/>
<dbReference type="AlphaFoldDB" id="A0A1I7YZV0"/>